<evidence type="ECO:0000256" key="2">
    <source>
        <dbReference type="ARBA" id="ARBA00016807"/>
    </source>
</evidence>
<feature type="domain" description="Myb/SANT-like DNA-binding" evidence="5">
    <location>
        <begin position="405"/>
        <end position="472"/>
    </location>
</feature>
<dbReference type="GO" id="GO:0005634">
    <property type="term" value="C:nucleus"/>
    <property type="evidence" value="ECO:0007669"/>
    <property type="project" value="TreeGrafter"/>
</dbReference>
<sequence>MTTPLMFKALNAGQKMSDLISPVPVRWDISTQRLHYEVGRGQIFWAVQQIFHFIIFGLGSFIFDLAFFKLGPKTHPVYVETRQSSHFLTTRLILSMVYFGGIAFLGGIFIWGDDILSIINSMMDLERQLKKSNAEVPQRPSKFDLVGTFFFIELAMVPTIPPIVALTTILLRQDPYRTVLYVLLPDWFLSISGVKLVLFIVRLILLTGVAIEIARILAILIQAVFLGVVMVTNSLTLLDKLYESLTPEGKLETDEYIPYYQQLYIIIFVINRSASFIFLLALIISVVLFVTFSVIVLKMWHIQSLQTYLISVFFLVGHIGMAITILPMAAEPNEVSVLLREKWRSSVSRVRVGGEGVEQKEALYSSFEILVHNTPPTPMTPTGQSLDRFRPSSNSFPKFVQYAYECDALVEAVGLHYDAVYSKFSSSLMNERKTRFWHLVAQKVNAVTFARPPRDLVELKKKFQSLKSTVKKVEITKMK</sequence>
<comment type="caution">
    <text evidence="6">The sequence shown here is derived from an EMBL/GenBank/DDBJ whole genome shotgun (WGS) entry which is preliminary data.</text>
</comment>
<evidence type="ECO:0000259" key="5">
    <source>
        <dbReference type="Pfam" id="PF13873"/>
    </source>
</evidence>
<gene>
    <name evidence="6" type="ORF">Fcan01_00649</name>
</gene>
<proteinExistence type="predicted"/>
<feature type="transmembrane region" description="Helical" evidence="4">
    <location>
        <begin position="187"/>
        <end position="205"/>
    </location>
</feature>
<reference evidence="6 7" key="1">
    <citation type="submission" date="2015-12" db="EMBL/GenBank/DDBJ databases">
        <title>The genome of Folsomia candida.</title>
        <authorList>
            <person name="Faddeeva A."/>
            <person name="Derks M.F."/>
            <person name="Anvar Y."/>
            <person name="Smit S."/>
            <person name="Van Straalen N."/>
            <person name="Roelofs D."/>
        </authorList>
    </citation>
    <scope>NUCLEOTIDE SEQUENCE [LARGE SCALE GENOMIC DNA]</scope>
    <source>
        <strain evidence="6 7">VU population</strain>
        <tissue evidence="6">Whole body</tissue>
    </source>
</reference>
<feature type="transmembrane region" description="Helical" evidence="4">
    <location>
        <begin position="50"/>
        <end position="68"/>
    </location>
</feature>
<name>A0A226F2D2_FOLCA</name>
<feature type="transmembrane region" description="Helical" evidence="4">
    <location>
        <begin position="217"/>
        <end position="238"/>
    </location>
</feature>
<comment type="subunit">
    <text evidence="1">Self-associates forming complexes of several hundred monomers.</text>
</comment>
<dbReference type="Pfam" id="PF13873">
    <property type="entry name" value="Myb_DNA-bind_5"/>
    <property type="match status" value="1"/>
</dbReference>
<accession>A0A226F2D2</accession>
<evidence type="ECO:0000256" key="1">
    <source>
        <dbReference type="ARBA" id="ARBA00011764"/>
    </source>
</evidence>
<dbReference type="Proteomes" id="UP000198287">
    <property type="component" value="Unassembled WGS sequence"/>
</dbReference>
<protein>
    <recommendedName>
        <fullName evidence="2">Regulatory protein zeste</fullName>
    </recommendedName>
</protein>
<evidence type="ECO:0000313" key="7">
    <source>
        <dbReference type="Proteomes" id="UP000198287"/>
    </source>
</evidence>
<evidence type="ECO:0000313" key="6">
    <source>
        <dbReference type="EMBL" id="OXA63597.1"/>
    </source>
</evidence>
<evidence type="ECO:0000256" key="3">
    <source>
        <dbReference type="ARBA" id="ARBA00025466"/>
    </source>
</evidence>
<feature type="transmembrane region" description="Helical" evidence="4">
    <location>
        <begin position="145"/>
        <end position="167"/>
    </location>
</feature>
<comment type="function">
    <text evidence="3">Involved in transvection phenomena (= synapsis-dependent gene expression), where the synaptic pairing of chromosomes carrying genes with which zeste interacts influences the expression of these genes. Zeste binds to DNA and stimulates transcription from a nearby promoter.</text>
</comment>
<feature type="transmembrane region" description="Helical" evidence="4">
    <location>
        <begin position="263"/>
        <end position="296"/>
    </location>
</feature>
<dbReference type="EMBL" id="LNIX01000001">
    <property type="protein sequence ID" value="OXA63597.1"/>
    <property type="molecule type" value="Genomic_DNA"/>
</dbReference>
<dbReference type="OrthoDB" id="3066195at2759"/>
<keyword evidence="4" id="KW-1133">Transmembrane helix</keyword>
<keyword evidence="7" id="KW-1185">Reference proteome</keyword>
<dbReference type="InterPro" id="IPR028002">
    <property type="entry name" value="Myb_DNA-bind_5"/>
</dbReference>
<feature type="transmembrane region" description="Helical" evidence="4">
    <location>
        <begin position="308"/>
        <end position="330"/>
    </location>
</feature>
<keyword evidence="4" id="KW-0472">Membrane</keyword>
<keyword evidence="4" id="KW-0812">Transmembrane</keyword>
<evidence type="ECO:0000256" key="4">
    <source>
        <dbReference type="SAM" id="Phobius"/>
    </source>
</evidence>
<feature type="transmembrane region" description="Helical" evidence="4">
    <location>
        <begin position="88"/>
        <end position="112"/>
    </location>
</feature>
<dbReference type="PANTHER" id="PTHR23098:SF16">
    <property type="entry name" value="REGULATORY PROTEIN ZESTE"/>
    <property type="match status" value="1"/>
</dbReference>
<organism evidence="6 7">
    <name type="scientific">Folsomia candida</name>
    <name type="common">Springtail</name>
    <dbReference type="NCBI Taxonomy" id="158441"/>
    <lineage>
        <taxon>Eukaryota</taxon>
        <taxon>Metazoa</taxon>
        <taxon>Ecdysozoa</taxon>
        <taxon>Arthropoda</taxon>
        <taxon>Hexapoda</taxon>
        <taxon>Collembola</taxon>
        <taxon>Entomobryomorpha</taxon>
        <taxon>Isotomoidea</taxon>
        <taxon>Isotomidae</taxon>
        <taxon>Proisotominae</taxon>
        <taxon>Folsomia</taxon>
    </lineage>
</organism>
<dbReference type="AlphaFoldDB" id="A0A226F2D2"/>
<dbReference type="PANTHER" id="PTHR23098">
    <property type="entry name" value="AGAP001331-PA-RELATED"/>
    <property type="match status" value="1"/>
</dbReference>